<evidence type="ECO:0000313" key="2">
    <source>
        <dbReference type="Proteomes" id="UP000070501"/>
    </source>
</evidence>
<gene>
    <name evidence="1" type="ORF">Micbo1qcDRAFT_154856</name>
</gene>
<organism evidence="1 2">
    <name type="scientific">Microdochium bolleyi</name>
    <dbReference type="NCBI Taxonomy" id="196109"/>
    <lineage>
        <taxon>Eukaryota</taxon>
        <taxon>Fungi</taxon>
        <taxon>Dikarya</taxon>
        <taxon>Ascomycota</taxon>
        <taxon>Pezizomycotina</taxon>
        <taxon>Sordariomycetes</taxon>
        <taxon>Xylariomycetidae</taxon>
        <taxon>Xylariales</taxon>
        <taxon>Microdochiaceae</taxon>
        <taxon>Microdochium</taxon>
    </lineage>
</organism>
<dbReference type="Proteomes" id="UP000070501">
    <property type="component" value="Unassembled WGS sequence"/>
</dbReference>
<sequence length="82" mass="8436">MGLGMGLGVVGVWCRACRGDPVGVEQPMPIVSVASSSRSCSSDTSDDASNPNTLAPSCCPVACQRLHHLELRHLAVLSGLAC</sequence>
<evidence type="ECO:0000313" key="1">
    <source>
        <dbReference type="EMBL" id="KXJ96326.1"/>
    </source>
</evidence>
<name>A0A136JGU4_9PEZI</name>
<proteinExistence type="predicted"/>
<reference evidence="2" key="1">
    <citation type="submission" date="2016-02" db="EMBL/GenBank/DDBJ databases">
        <title>Draft genome sequence of Microdochium bolleyi, a fungal endophyte of beachgrass.</title>
        <authorList>
            <consortium name="DOE Joint Genome Institute"/>
            <person name="David A.S."/>
            <person name="May G."/>
            <person name="Haridas S."/>
            <person name="Lim J."/>
            <person name="Wang M."/>
            <person name="Labutti K."/>
            <person name="Lipzen A."/>
            <person name="Barry K."/>
            <person name="Grigoriev I.V."/>
        </authorList>
    </citation>
    <scope>NUCLEOTIDE SEQUENCE [LARGE SCALE GENOMIC DNA]</scope>
    <source>
        <strain evidence="2">J235TASD1</strain>
    </source>
</reference>
<protein>
    <submittedName>
        <fullName evidence="1">Uncharacterized protein</fullName>
    </submittedName>
</protein>
<dbReference type="AlphaFoldDB" id="A0A136JGU4"/>
<keyword evidence="2" id="KW-1185">Reference proteome</keyword>
<dbReference type="InParanoid" id="A0A136JGU4"/>
<accession>A0A136JGU4</accession>
<dbReference type="EMBL" id="KQ964245">
    <property type="protein sequence ID" value="KXJ96326.1"/>
    <property type="molecule type" value="Genomic_DNA"/>
</dbReference>